<dbReference type="EMBL" id="JAAMOB010000003">
    <property type="protein sequence ID" value="KAF4116595.1"/>
    <property type="molecule type" value="Genomic_DNA"/>
</dbReference>
<comment type="caution">
    <text evidence="2">The sequence shown here is derived from an EMBL/GenBank/DDBJ whole genome shotgun (WGS) entry which is preliminary data.</text>
</comment>
<dbReference type="Proteomes" id="UP000579812">
    <property type="component" value="Unassembled WGS sequence"/>
</dbReference>
<protein>
    <submittedName>
        <fullName evidence="2">Uncharacterized protein</fullName>
    </submittedName>
</protein>
<dbReference type="PANTHER" id="PTHR34153">
    <property type="entry name" value="SI:CH211-262H13.3-RELATED-RELATED"/>
    <property type="match status" value="1"/>
</dbReference>
<evidence type="ECO:0000256" key="1">
    <source>
        <dbReference type="SAM" id="MobiDB-lite"/>
    </source>
</evidence>
<proteinExistence type="predicted"/>
<gene>
    <name evidence="2" type="ORF">G5714_004084</name>
</gene>
<dbReference type="AlphaFoldDB" id="A0A7J6DC50"/>
<feature type="compositionally biased region" description="Polar residues" evidence="1">
    <location>
        <begin position="267"/>
        <end position="281"/>
    </location>
</feature>
<dbReference type="PANTHER" id="PTHR34153:SF2">
    <property type="entry name" value="SI:CH211-262H13.3-RELATED"/>
    <property type="match status" value="1"/>
</dbReference>
<evidence type="ECO:0000313" key="3">
    <source>
        <dbReference type="Proteomes" id="UP000579812"/>
    </source>
</evidence>
<feature type="region of interest" description="Disordered" evidence="1">
    <location>
        <begin position="207"/>
        <end position="380"/>
    </location>
</feature>
<organism evidence="2 3">
    <name type="scientific">Onychostoma macrolepis</name>
    <dbReference type="NCBI Taxonomy" id="369639"/>
    <lineage>
        <taxon>Eukaryota</taxon>
        <taxon>Metazoa</taxon>
        <taxon>Chordata</taxon>
        <taxon>Craniata</taxon>
        <taxon>Vertebrata</taxon>
        <taxon>Euteleostomi</taxon>
        <taxon>Actinopterygii</taxon>
        <taxon>Neopterygii</taxon>
        <taxon>Teleostei</taxon>
        <taxon>Ostariophysi</taxon>
        <taxon>Cypriniformes</taxon>
        <taxon>Cyprinidae</taxon>
        <taxon>Acrossocheilinae</taxon>
        <taxon>Onychostoma</taxon>
    </lineage>
</organism>
<accession>A0A7J6DC50</accession>
<name>A0A7J6DC50_9TELE</name>
<evidence type="ECO:0000313" key="2">
    <source>
        <dbReference type="EMBL" id="KAF4116595.1"/>
    </source>
</evidence>
<sequence length="486" mass="55245">MERSQWSNMRKRAIKRTNERILEVQRSLCTGVVEHNEVVSSDFGEVVDTEMVSEDEVSEDDEEDDEISRPLDLSTALSDWAVEYGVSLVALSALLCILRVHHPFLPKDGRTLLKTATKYTLERLAGGVFFYFVYFIVSFIKTNEVEVVPGVWVEGEVCKWSNYKLDAMLKAIKNCEMPKETWTSYDIRVLYKANSFSEARLKLRRAEDDTDLQSEAEEGRPEKRKTRPNQRFLSSQEESDEEPVKHKPVLPKVPSIPPLPSLLRDAISSSNESPPASQLASLQPFRVLGPPEPSYHLSPQPSRHHVTPEPLHLAPQSSRHHVTPEPSYHLASQPPRHHPSRHHVTPEPLHLAPQSSRHHVTPEPSYHLASQPSRHHVTPEPLHLAPHAASDMDLHSALLREVIAKQEVMCDMQRNLLRIVQDLSSTSTPTPHGHHMDGSFLPLRDAEALLALDREIKTEPEKRKDLKPFGEILDVENPRTRRWSNG</sequence>
<keyword evidence="3" id="KW-1185">Reference proteome</keyword>
<reference evidence="2 3" key="1">
    <citation type="submission" date="2020-04" db="EMBL/GenBank/DDBJ databases">
        <title>Chromosome-level genome assembly of a cyprinid fish Onychostoma macrolepis by integration of Nanopore Sequencing, Bionano and Hi-C technology.</title>
        <authorList>
            <person name="Wang D."/>
        </authorList>
    </citation>
    <scope>NUCLEOTIDE SEQUENCE [LARGE SCALE GENOMIC DNA]</scope>
    <source>
        <strain evidence="2">SWU-2019</strain>
        <tissue evidence="2">Muscle</tissue>
    </source>
</reference>